<reference evidence="2" key="1">
    <citation type="submission" date="2020-05" db="EMBL/GenBank/DDBJ databases">
        <authorList>
            <person name="Rincon C."/>
            <person name="Sanders R I."/>
            <person name="Robbins C."/>
            <person name="Chaturvedi A."/>
        </authorList>
    </citation>
    <scope>NUCLEOTIDE SEQUENCE</scope>
    <source>
        <strain evidence="2">CHB12</strain>
    </source>
</reference>
<dbReference type="OrthoDB" id="3364649at2759"/>
<dbReference type="GO" id="GO:0000444">
    <property type="term" value="C:MIS12/MIND type complex"/>
    <property type="evidence" value="ECO:0007669"/>
    <property type="project" value="InterPro"/>
</dbReference>
<proteinExistence type="predicted"/>
<dbReference type="Proteomes" id="UP000684084">
    <property type="component" value="Unassembled WGS sequence"/>
</dbReference>
<feature type="region of interest" description="Disordered" evidence="1">
    <location>
        <begin position="29"/>
        <end position="146"/>
    </location>
</feature>
<dbReference type="EMBL" id="CAGKOT010000027">
    <property type="protein sequence ID" value="CAB5370283.1"/>
    <property type="molecule type" value="Genomic_DNA"/>
</dbReference>
<feature type="compositionally biased region" description="Polar residues" evidence="1">
    <location>
        <begin position="57"/>
        <end position="98"/>
    </location>
</feature>
<dbReference type="PANTHER" id="PTHR14778:SF2">
    <property type="entry name" value="KINETOCHORE-ASSOCIATED PROTEIN DSN1 HOMOLOG"/>
    <property type="match status" value="1"/>
</dbReference>
<protein>
    <submittedName>
        <fullName evidence="2">Uncharacterized protein</fullName>
    </submittedName>
</protein>
<dbReference type="VEuPathDB" id="FungiDB:RhiirFUN_020729"/>
<evidence type="ECO:0000256" key="1">
    <source>
        <dbReference type="SAM" id="MobiDB-lite"/>
    </source>
</evidence>
<dbReference type="GO" id="GO:0007059">
    <property type="term" value="P:chromosome segregation"/>
    <property type="evidence" value="ECO:0007669"/>
    <property type="project" value="InterPro"/>
</dbReference>
<evidence type="ECO:0000313" key="3">
    <source>
        <dbReference type="Proteomes" id="UP000684084"/>
    </source>
</evidence>
<organism evidence="2 3">
    <name type="scientific">Rhizophagus irregularis</name>
    <dbReference type="NCBI Taxonomy" id="588596"/>
    <lineage>
        <taxon>Eukaryota</taxon>
        <taxon>Fungi</taxon>
        <taxon>Fungi incertae sedis</taxon>
        <taxon>Mucoromycota</taxon>
        <taxon>Glomeromycotina</taxon>
        <taxon>Glomeromycetes</taxon>
        <taxon>Glomerales</taxon>
        <taxon>Glomeraceae</taxon>
        <taxon>Rhizophagus</taxon>
    </lineage>
</organism>
<sequence length="391" mass="45104">MLKNLQVYNDKNLIIVNSIAIRENDFPCDHKRSKKRTKYSNDGKISNKSHKEKVEKPSSTAKKQISVAKNASKEPSTTQPSVEKQPNLLSKCSSPPSKNETEVPIPLTETPMIRKNTNIRKQRRRSSLDKRGKRASSIGNGFIAKPHPDISHKEFYRHIQPDLPGPIRLRQLLAWCGQRTLENQKSEYENALKIAKILEADILNDIMDSKINTSWYHRNDGQDLQPLKKRPHQQNIENQNKLKELEPISQRLKAEIEEWDNLINGINHFHSSIVKVAKKVSQGSNQISLMPNEVDMSVLHEDQRKFLLQYCTDNEKTQLENNYLEQMMDTIEVKVDNLYALLYNASLYNTATQTYCEDLLVKLLDILRRRQEKSSGINIETNDVLKALSRV</sequence>
<gene>
    <name evidence="2" type="ORF">CHRIB12_LOCUS12609</name>
</gene>
<dbReference type="GO" id="GO:0051301">
    <property type="term" value="P:cell division"/>
    <property type="evidence" value="ECO:0007669"/>
    <property type="project" value="InterPro"/>
</dbReference>
<name>A0A915ZBI7_9GLOM</name>
<evidence type="ECO:0000313" key="2">
    <source>
        <dbReference type="EMBL" id="CAB5370283.1"/>
    </source>
</evidence>
<dbReference type="AlphaFoldDB" id="A0A915ZBI7"/>
<dbReference type="InterPro" id="IPR013218">
    <property type="entry name" value="Dsn1/Mis13"/>
</dbReference>
<accession>A0A915ZBI7</accession>
<dbReference type="PANTHER" id="PTHR14778">
    <property type="entry name" value="KINETOCHORE-ASSOCIATED PROTEIN DSN1 HOMOLOG"/>
    <property type="match status" value="1"/>
</dbReference>
<dbReference type="Pfam" id="PF08202">
    <property type="entry name" value="MIS13"/>
    <property type="match status" value="1"/>
</dbReference>
<comment type="caution">
    <text evidence="2">The sequence shown here is derived from an EMBL/GenBank/DDBJ whole genome shotgun (WGS) entry which is preliminary data.</text>
</comment>